<sequence>MKITISEIASLVQIAFYIIGSTVAILTYKSAKKSLLNTVNTEYQKRVMDRLETLSNTLYSEFYQDSEEYWLNTTGKVTVVSIVLEDLEHYKNFKEKNMSLEPGEKYRIGVPVTSMDEKLTNLIDNIKSDPFLPDEIANRAVEKLTFRRDNMSIITLEEISAYREKLFRHQFTNLEGLPFALSNKIHDRMYESGCGIEQVEEDVHNIRILIREYLKSFNPLKK</sequence>
<gene>
    <name evidence="2" type="ORF">BW425_07995</name>
</gene>
<name>A0A1Y3MFW6_9BACI</name>
<dbReference type="EMBL" id="MWPX01000006">
    <property type="protein sequence ID" value="OUM49347.1"/>
    <property type="molecule type" value="Genomic_DNA"/>
</dbReference>
<dbReference type="Proteomes" id="UP000195321">
    <property type="component" value="Unassembled WGS sequence"/>
</dbReference>
<keyword evidence="1" id="KW-1133">Transmembrane helix</keyword>
<accession>A0A1Y3MFW6</accession>
<feature type="transmembrane region" description="Helical" evidence="1">
    <location>
        <begin position="6"/>
        <end position="28"/>
    </location>
</feature>
<organism evidence="2 3">
    <name type="scientific">Bacillus pseudomycoides</name>
    <dbReference type="NCBI Taxonomy" id="64104"/>
    <lineage>
        <taxon>Bacteria</taxon>
        <taxon>Bacillati</taxon>
        <taxon>Bacillota</taxon>
        <taxon>Bacilli</taxon>
        <taxon>Bacillales</taxon>
        <taxon>Bacillaceae</taxon>
        <taxon>Bacillus</taxon>
        <taxon>Bacillus cereus group</taxon>
    </lineage>
</organism>
<evidence type="ECO:0000313" key="2">
    <source>
        <dbReference type="EMBL" id="OUM49347.1"/>
    </source>
</evidence>
<proteinExistence type="predicted"/>
<dbReference type="RefSeq" id="WP_088093865.1">
    <property type="nucleotide sequence ID" value="NZ_JBALMA010000156.1"/>
</dbReference>
<dbReference type="AlphaFoldDB" id="A0A1Y3MFW6"/>
<keyword evidence="1" id="KW-0472">Membrane</keyword>
<protein>
    <submittedName>
        <fullName evidence="2">Uncharacterized protein</fullName>
    </submittedName>
</protein>
<evidence type="ECO:0000313" key="3">
    <source>
        <dbReference type="Proteomes" id="UP000195321"/>
    </source>
</evidence>
<evidence type="ECO:0000256" key="1">
    <source>
        <dbReference type="SAM" id="Phobius"/>
    </source>
</evidence>
<keyword evidence="1" id="KW-0812">Transmembrane</keyword>
<reference evidence="2 3" key="1">
    <citation type="submission" date="2017-02" db="EMBL/GenBank/DDBJ databases">
        <title>Bacillus pseudomycoides isolate FSL K6-0042.</title>
        <authorList>
            <person name="Kovac J."/>
        </authorList>
    </citation>
    <scope>NUCLEOTIDE SEQUENCE [LARGE SCALE GENOMIC DNA]</scope>
    <source>
        <strain evidence="2 3">FSL K6-0042</strain>
    </source>
</reference>
<comment type="caution">
    <text evidence="2">The sequence shown here is derived from an EMBL/GenBank/DDBJ whole genome shotgun (WGS) entry which is preliminary data.</text>
</comment>